<name>A0A1Y3BCA8_EURMA</name>
<dbReference type="EMBL" id="MUJZ01027599">
    <property type="protein sequence ID" value="OTF78512.1"/>
    <property type="molecule type" value="Genomic_DNA"/>
</dbReference>
<dbReference type="OrthoDB" id="6351770at2759"/>
<evidence type="ECO:0000313" key="2">
    <source>
        <dbReference type="EMBL" id="OTF78512.1"/>
    </source>
</evidence>
<feature type="region of interest" description="Disordered" evidence="1">
    <location>
        <begin position="1"/>
        <end position="26"/>
    </location>
</feature>
<proteinExistence type="predicted"/>
<dbReference type="Proteomes" id="UP000194236">
    <property type="component" value="Unassembled WGS sequence"/>
</dbReference>
<accession>A0A1Y3BCA8</accession>
<keyword evidence="3" id="KW-1185">Reference proteome</keyword>
<feature type="compositionally biased region" description="Low complexity" evidence="1">
    <location>
        <begin position="12"/>
        <end position="23"/>
    </location>
</feature>
<protein>
    <submittedName>
        <fullName evidence="2">Uncharacterized protein</fullName>
    </submittedName>
</protein>
<gene>
    <name evidence="2" type="ORF">BLA29_009126</name>
</gene>
<sequence>MNENDTNHKNDSNSNNNDNNNNSYQMKKPNIDLIIDNAIRLSNENLFIQWQLRMINNDDDDDGKCNNQPPKYQYPLFKIFPDKIHETKEKILIIFDGKIFEKHYGGYNQLDWDEMD</sequence>
<dbReference type="AlphaFoldDB" id="A0A1Y3BCA8"/>
<evidence type="ECO:0000313" key="3">
    <source>
        <dbReference type="Proteomes" id="UP000194236"/>
    </source>
</evidence>
<feature type="compositionally biased region" description="Basic and acidic residues" evidence="1">
    <location>
        <begin position="1"/>
        <end position="11"/>
    </location>
</feature>
<organism evidence="2 3">
    <name type="scientific">Euroglyphus maynei</name>
    <name type="common">Mayne's house dust mite</name>
    <dbReference type="NCBI Taxonomy" id="6958"/>
    <lineage>
        <taxon>Eukaryota</taxon>
        <taxon>Metazoa</taxon>
        <taxon>Ecdysozoa</taxon>
        <taxon>Arthropoda</taxon>
        <taxon>Chelicerata</taxon>
        <taxon>Arachnida</taxon>
        <taxon>Acari</taxon>
        <taxon>Acariformes</taxon>
        <taxon>Sarcoptiformes</taxon>
        <taxon>Astigmata</taxon>
        <taxon>Psoroptidia</taxon>
        <taxon>Analgoidea</taxon>
        <taxon>Pyroglyphidae</taxon>
        <taxon>Pyroglyphinae</taxon>
        <taxon>Euroglyphus</taxon>
    </lineage>
</organism>
<reference evidence="2 3" key="1">
    <citation type="submission" date="2017-03" db="EMBL/GenBank/DDBJ databases">
        <title>Genome Survey of Euroglyphus maynei.</title>
        <authorList>
            <person name="Arlian L.G."/>
            <person name="Morgan M.S."/>
            <person name="Rider S.D."/>
        </authorList>
    </citation>
    <scope>NUCLEOTIDE SEQUENCE [LARGE SCALE GENOMIC DNA]</scope>
    <source>
        <strain evidence="2">Arlian Lab</strain>
        <tissue evidence="2">Whole body</tissue>
    </source>
</reference>
<comment type="caution">
    <text evidence="2">The sequence shown here is derived from an EMBL/GenBank/DDBJ whole genome shotgun (WGS) entry which is preliminary data.</text>
</comment>
<evidence type="ECO:0000256" key="1">
    <source>
        <dbReference type="SAM" id="MobiDB-lite"/>
    </source>
</evidence>